<evidence type="ECO:0000313" key="3">
    <source>
        <dbReference type="Proteomes" id="UP001233999"/>
    </source>
</evidence>
<keyword evidence="3" id="KW-1185">Reference proteome</keyword>
<sequence>MNTKVLFAVFCAFQVAAGLSIDDIPILKDAIEQLENLGKTIGNAAQDLADDATKILQQAGEKVLDDVKAEYAKIQDLPDTAQDCLNQAEDDLQAIVDAEKTKLTPLVVKEGIKILPVVGKVNTTYNKIKTLVTSTEAAIKVCQEKSVIERIACDISLVSDTTQQVNDIVPEIESEVELVSTTIQTVATDIQPTISTIIDDATTKLEAIVPSSLTCIGS</sequence>
<gene>
    <name evidence="2" type="ORF">L9F63_009104</name>
</gene>
<dbReference type="Proteomes" id="UP001233999">
    <property type="component" value="Unassembled WGS sequence"/>
</dbReference>
<reference evidence="2" key="2">
    <citation type="submission" date="2023-05" db="EMBL/GenBank/DDBJ databases">
        <authorList>
            <person name="Fouks B."/>
        </authorList>
    </citation>
    <scope>NUCLEOTIDE SEQUENCE</scope>
    <source>
        <strain evidence="2">Stay&amp;Tobe</strain>
        <tissue evidence="2">Testes</tissue>
    </source>
</reference>
<proteinExistence type="predicted"/>
<dbReference type="EMBL" id="JASPKZ010010696">
    <property type="protein sequence ID" value="KAJ9573540.1"/>
    <property type="molecule type" value="Genomic_DNA"/>
</dbReference>
<reference evidence="2" key="1">
    <citation type="journal article" date="2023" name="IScience">
        <title>Live-bearing cockroach genome reveals convergent evolutionary mechanisms linked to viviparity in insects and beyond.</title>
        <authorList>
            <person name="Fouks B."/>
            <person name="Harrison M.C."/>
            <person name="Mikhailova A.A."/>
            <person name="Marchal E."/>
            <person name="English S."/>
            <person name="Carruthers M."/>
            <person name="Jennings E.C."/>
            <person name="Chiamaka E.L."/>
            <person name="Frigard R.A."/>
            <person name="Pippel M."/>
            <person name="Attardo G.M."/>
            <person name="Benoit J.B."/>
            <person name="Bornberg-Bauer E."/>
            <person name="Tobe S.S."/>
        </authorList>
    </citation>
    <scope>NUCLEOTIDE SEQUENCE</scope>
    <source>
        <strain evidence="2">Stay&amp;Tobe</strain>
    </source>
</reference>
<name>A0AAD7Z4H6_DIPPU</name>
<keyword evidence="1" id="KW-0732">Signal</keyword>
<organism evidence="2 3">
    <name type="scientific">Diploptera punctata</name>
    <name type="common">Pacific beetle cockroach</name>
    <dbReference type="NCBI Taxonomy" id="6984"/>
    <lineage>
        <taxon>Eukaryota</taxon>
        <taxon>Metazoa</taxon>
        <taxon>Ecdysozoa</taxon>
        <taxon>Arthropoda</taxon>
        <taxon>Hexapoda</taxon>
        <taxon>Insecta</taxon>
        <taxon>Pterygota</taxon>
        <taxon>Neoptera</taxon>
        <taxon>Polyneoptera</taxon>
        <taxon>Dictyoptera</taxon>
        <taxon>Blattodea</taxon>
        <taxon>Blaberoidea</taxon>
        <taxon>Blaberidae</taxon>
        <taxon>Diplopterinae</taxon>
        <taxon>Diploptera</taxon>
    </lineage>
</organism>
<comment type="caution">
    <text evidence="2">The sequence shown here is derived from an EMBL/GenBank/DDBJ whole genome shotgun (WGS) entry which is preliminary data.</text>
</comment>
<evidence type="ECO:0000256" key="1">
    <source>
        <dbReference type="SAM" id="SignalP"/>
    </source>
</evidence>
<evidence type="ECO:0008006" key="4">
    <source>
        <dbReference type="Google" id="ProtNLM"/>
    </source>
</evidence>
<dbReference type="AlphaFoldDB" id="A0AAD7Z4H6"/>
<accession>A0AAD7Z4H6</accession>
<evidence type="ECO:0000313" key="2">
    <source>
        <dbReference type="EMBL" id="KAJ9573540.1"/>
    </source>
</evidence>
<feature type="signal peptide" evidence="1">
    <location>
        <begin position="1"/>
        <end position="18"/>
    </location>
</feature>
<feature type="chain" id="PRO_5042218811" description="Protein TsetseEP domain-containing protein" evidence="1">
    <location>
        <begin position="19"/>
        <end position="218"/>
    </location>
</feature>
<protein>
    <recommendedName>
        <fullName evidence="4">Protein TsetseEP domain-containing protein</fullName>
    </recommendedName>
</protein>